<dbReference type="InterPro" id="IPR013324">
    <property type="entry name" value="RNA_pol_sigma_r3/r4-like"/>
</dbReference>
<dbReference type="GO" id="GO:0003677">
    <property type="term" value="F:DNA binding"/>
    <property type="evidence" value="ECO:0007669"/>
    <property type="project" value="InterPro"/>
</dbReference>
<comment type="similarity">
    <text evidence="1">Belongs to the sigma-70 factor family. ECF subfamily.</text>
</comment>
<dbReference type="Gene3D" id="1.10.10.10">
    <property type="entry name" value="Winged helix-like DNA-binding domain superfamily/Winged helix DNA-binding domain"/>
    <property type="match status" value="1"/>
</dbReference>
<dbReference type="Gene3D" id="1.10.1740.10">
    <property type="match status" value="1"/>
</dbReference>
<dbReference type="PANTHER" id="PTHR30173:SF43">
    <property type="entry name" value="ECF RNA POLYMERASE SIGMA FACTOR SIGI-RELATED"/>
    <property type="match status" value="1"/>
</dbReference>
<dbReference type="SUPFAM" id="SSF88659">
    <property type="entry name" value="Sigma3 and sigma4 domains of RNA polymerase sigma factors"/>
    <property type="match status" value="1"/>
</dbReference>
<dbReference type="Proteomes" id="UP000032545">
    <property type="component" value="Unassembled WGS sequence"/>
</dbReference>
<evidence type="ECO:0000256" key="3">
    <source>
        <dbReference type="ARBA" id="ARBA00023015"/>
    </source>
</evidence>
<dbReference type="GO" id="GO:0006352">
    <property type="term" value="P:DNA-templated transcription initiation"/>
    <property type="evidence" value="ECO:0007669"/>
    <property type="project" value="InterPro"/>
</dbReference>
<dbReference type="InterPro" id="IPR013249">
    <property type="entry name" value="RNA_pol_sigma70_r4_t2"/>
</dbReference>
<dbReference type="SUPFAM" id="SSF54427">
    <property type="entry name" value="NTF2-like"/>
    <property type="match status" value="1"/>
</dbReference>
<reference evidence="11" key="1">
    <citation type="submission" date="2015-02" db="EMBL/GenBank/DDBJ databases">
        <title>Draft Genome of Frankia sp. CpI1-S.</title>
        <authorList>
            <person name="Oshone R.T."/>
            <person name="Ngom M."/>
            <person name="Ghodhbane-Gtari F."/>
            <person name="Gtari M."/>
            <person name="Morris K."/>
            <person name="Thomas K."/>
            <person name="Sen A."/>
            <person name="Tisa L.S."/>
        </authorList>
    </citation>
    <scope>NUCLEOTIDE SEQUENCE [LARGE SCALE GENOMIC DNA]</scope>
    <source>
        <strain evidence="11">CpI1-S</strain>
    </source>
</reference>
<keyword evidence="5" id="KW-0804">Transcription</keyword>
<dbReference type="PATRIC" id="fig|1502723.3.peg.5187"/>
<comment type="subunit">
    <text evidence="2">Interacts transiently with the RNA polymerase catalytic core formed by RpoA, RpoB, RpoC and RpoZ (2 alpha, 1 beta, 1 beta' and 1 omega subunit) to form the RNA polymerase holoenzyme that can initiate transcription.</text>
</comment>
<sequence>MRTVPHRVAETPDAVPAEAPRPDGESVPGGVSGAAGPAALAAAFEAERPHLRGVAYRLLGSFADAEDAVQEAWLRLGRVDADRISDLRAWLTVVVSRLCLDQLRSARGRREGYVGPWLPEPFVAGLAGGDGAGGGADAGSPVLDAAFVAGAAVPVGPDPASGGRAPDPADRVTLAESVSMAMMVVLETLSPAERTAFILHDVFGYDFTEIAAATGRTPAAARQLASRARRHVRDRSVRFDPDPASRRRVAEAFFAAAAGGELDGLLSLLDPDAVLRSDGGGLAQAARRPVVGADRVARFVLGILAKAARRADGRVRIQPIEVNGEPGFANFEGDVLRYIAGLHVAGGRIVEINIMANPEKMRHLPAAAPSKAAAPPGVPALPGRTVGPGDGAGAGSVDPA</sequence>
<dbReference type="InterPro" id="IPR032710">
    <property type="entry name" value="NTF2-like_dom_sf"/>
</dbReference>
<dbReference type="NCBIfam" id="TIGR02937">
    <property type="entry name" value="sigma70-ECF"/>
    <property type="match status" value="1"/>
</dbReference>
<name>A0A0D8B8X5_9ACTN</name>
<dbReference type="GO" id="GO:0016987">
    <property type="term" value="F:sigma factor activity"/>
    <property type="evidence" value="ECO:0007669"/>
    <property type="project" value="UniProtKB-KW"/>
</dbReference>
<evidence type="ECO:0000259" key="7">
    <source>
        <dbReference type="Pfam" id="PF04542"/>
    </source>
</evidence>
<dbReference type="CDD" id="cd06171">
    <property type="entry name" value="Sigma70_r4"/>
    <property type="match status" value="1"/>
</dbReference>
<evidence type="ECO:0000313" key="10">
    <source>
        <dbReference type="EMBL" id="KJE20708.1"/>
    </source>
</evidence>
<accession>A0A0D8B8X5</accession>
<dbReference type="InterPro" id="IPR052704">
    <property type="entry name" value="ECF_Sigma-70_Domain"/>
</dbReference>
<keyword evidence="3" id="KW-0805">Transcription regulation</keyword>
<evidence type="ECO:0000256" key="1">
    <source>
        <dbReference type="ARBA" id="ARBA00010641"/>
    </source>
</evidence>
<feature type="region of interest" description="Disordered" evidence="6">
    <location>
        <begin position="366"/>
        <end position="400"/>
    </location>
</feature>
<feature type="domain" description="RNA polymerase sigma-70 region 2" evidence="7">
    <location>
        <begin position="44"/>
        <end position="107"/>
    </location>
</feature>
<dbReference type="PANTHER" id="PTHR30173">
    <property type="entry name" value="SIGMA 19 FACTOR"/>
    <property type="match status" value="1"/>
</dbReference>
<feature type="compositionally biased region" description="Low complexity" evidence="6">
    <location>
        <begin position="366"/>
        <end position="383"/>
    </location>
</feature>
<protein>
    <submittedName>
        <fullName evidence="10">RNA polymerase sigma factor, sigma-70 family</fullName>
    </submittedName>
</protein>
<evidence type="ECO:0000259" key="8">
    <source>
        <dbReference type="Pfam" id="PF08281"/>
    </source>
</evidence>
<evidence type="ECO:0000256" key="4">
    <source>
        <dbReference type="ARBA" id="ARBA00023082"/>
    </source>
</evidence>
<evidence type="ECO:0000256" key="6">
    <source>
        <dbReference type="SAM" id="MobiDB-lite"/>
    </source>
</evidence>
<evidence type="ECO:0000256" key="5">
    <source>
        <dbReference type="ARBA" id="ARBA00023163"/>
    </source>
</evidence>
<evidence type="ECO:0000259" key="9">
    <source>
        <dbReference type="Pfam" id="PF12680"/>
    </source>
</evidence>
<dbReference type="InterPro" id="IPR037401">
    <property type="entry name" value="SnoaL-like"/>
</dbReference>
<keyword evidence="4" id="KW-0731">Sigma factor</keyword>
<dbReference type="EMBL" id="JYFN01000053">
    <property type="protein sequence ID" value="KJE20708.1"/>
    <property type="molecule type" value="Genomic_DNA"/>
</dbReference>
<dbReference type="Pfam" id="PF08281">
    <property type="entry name" value="Sigma70_r4_2"/>
    <property type="match status" value="1"/>
</dbReference>
<organism evidence="10 11">
    <name type="scientific">Frankia torreyi</name>
    <dbReference type="NCBI Taxonomy" id="1856"/>
    <lineage>
        <taxon>Bacteria</taxon>
        <taxon>Bacillati</taxon>
        <taxon>Actinomycetota</taxon>
        <taxon>Actinomycetes</taxon>
        <taxon>Frankiales</taxon>
        <taxon>Frankiaceae</taxon>
        <taxon>Frankia</taxon>
    </lineage>
</organism>
<reference evidence="10 11" key="2">
    <citation type="journal article" date="2016" name="Genome Announc.">
        <title>Permanent Draft Genome Sequences for Two Variants of Frankia sp. Strain CpI1, the First Frankia Strain Isolated from Root Nodules of Comptonia peregrina.</title>
        <authorList>
            <person name="Oshone R."/>
            <person name="Hurst S.G.IV."/>
            <person name="Abebe-Akele F."/>
            <person name="Simpson S."/>
            <person name="Morris K."/>
            <person name="Thomas W.K."/>
            <person name="Tisa L.S."/>
        </authorList>
    </citation>
    <scope>NUCLEOTIDE SEQUENCE [LARGE SCALE GENOMIC DNA]</scope>
    <source>
        <strain evidence="11">CpI1-S</strain>
    </source>
</reference>
<dbReference type="InterPro" id="IPR014284">
    <property type="entry name" value="RNA_pol_sigma-70_dom"/>
</dbReference>
<comment type="caution">
    <text evidence="10">The sequence shown here is derived from an EMBL/GenBank/DDBJ whole genome shotgun (WGS) entry which is preliminary data.</text>
</comment>
<evidence type="ECO:0000256" key="2">
    <source>
        <dbReference type="ARBA" id="ARBA00011344"/>
    </source>
</evidence>
<proteinExistence type="inferred from homology"/>
<dbReference type="SUPFAM" id="SSF88946">
    <property type="entry name" value="Sigma2 domain of RNA polymerase sigma factors"/>
    <property type="match status" value="1"/>
</dbReference>
<dbReference type="Pfam" id="PF04542">
    <property type="entry name" value="Sigma70_r2"/>
    <property type="match status" value="1"/>
</dbReference>
<feature type="domain" description="RNA polymerase sigma factor 70 region 4 type 2" evidence="8">
    <location>
        <begin position="181"/>
        <end position="231"/>
    </location>
</feature>
<evidence type="ECO:0000313" key="11">
    <source>
        <dbReference type="Proteomes" id="UP000032545"/>
    </source>
</evidence>
<keyword evidence="11" id="KW-1185">Reference proteome</keyword>
<dbReference type="InterPro" id="IPR036388">
    <property type="entry name" value="WH-like_DNA-bd_sf"/>
</dbReference>
<dbReference type="Pfam" id="PF12680">
    <property type="entry name" value="SnoaL_2"/>
    <property type="match status" value="1"/>
</dbReference>
<dbReference type="InterPro" id="IPR013325">
    <property type="entry name" value="RNA_pol_sigma_r2"/>
</dbReference>
<feature type="region of interest" description="Disordered" evidence="6">
    <location>
        <begin position="1"/>
        <end position="32"/>
    </location>
</feature>
<dbReference type="Gene3D" id="3.10.450.50">
    <property type="match status" value="1"/>
</dbReference>
<feature type="domain" description="SnoaL-like" evidence="9">
    <location>
        <begin position="250"/>
        <end position="352"/>
    </location>
</feature>
<dbReference type="InterPro" id="IPR007627">
    <property type="entry name" value="RNA_pol_sigma70_r2"/>
</dbReference>
<dbReference type="AlphaFoldDB" id="A0A0D8B8X5"/>
<gene>
    <name evidence="10" type="ORF">FF36_04990</name>
</gene>